<proteinExistence type="predicted"/>
<dbReference type="Pfam" id="PF11304">
    <property type="entry name" value="DUF3106"/>
    <property type="match status" value="1"/>
</dbReference>
<dbReference type="STRING" id="1454003.AW10_03378"/>
<evidence type="ECO:0000313" key="4">
    <source>
        <dbReference type="Proteomes" id="UP000021816"/>
    </source>
</evidence>
<feature type="region of interest" description="Disordered" evidence="1">
    <location>
        <begin position="135"/>
        <end position="193"/>
    </location>
</feature>
<gene>
    <name evidence="3" type="ORF">AW10_03378</name>
</gene>
<evidence type="ECO:0000256" key="1">
    <source>
        <dbReference type="SAM" id="MobiDB-lite"/>
    </source>
</evidence>
<feature type="compositionally biased region" description="Low complexity" evidence="1">
    <location>
        <begin position="155"/>
        <end position="169"/>
    </location>
</feature>
<dbReference type="PATRIC" id="fig|1454003.3.peg.3430"/>
<feature type="chain" id="PRO_5001461284" description="DUF3106 domain-containing protein" evidence="2">
    <location>
        <begin position="24"/>
        <end position="193"/>
    </location>
</feature>
<dbReference type="Proteomes" id="UP000021816">
    <property type="component" value="Unassembled WGS sequence"/>
</dbReference>
<feature type="compositionally biased region" description="Low complexity" evidence="1">
    <location>
        <begin position="178"/>
        <end position="193"/>
    </location>
</feature>
<accession>A0A011NRE5</accession>
<protein>
    <recommendedName>
        <fullName evidence="5">DUF3106 domain-containing protein</fullName>
    </recommendedName>
</protein>
<evidence type="ECO:0000256" key="2">
    <source>
        <dbReference type="SAM" id="SignalP"/>
    </source>
</evidence>
<dbReference type="AlphaFoldDB" id="A0A011NRE5"/>
<evidence type="ECO:0000313" key="3">
    <source>
        <dbReference type="EMBL" id="EXI77891.1"/>
    </source>
</evidence>
<evidence type="ECO:0008006" key="5">
    <source>
        <dbReference type="Google" id="ProtNLM"/>
    </source>
</evidence>
<keyword evidence="2" id="KW-0732">Signal</keyword>
<name>A0A011NRE5_9PROT</name>
<dbReference type="InterPro" id="IPR021455">
    <property type="entry name" value="DUF3106"/>
</dbReference>
<feature type="signal peptide" evidence="2">
    <location>
        <begin position="1"/>
        <end position="23"/>
    </location>
</feature>
<sequence>MAEKLRVALILSSFLAVTSWADALSPSAIATPAQPQWSELTVEQKAILAPLSYDWDGMDYARQKKWLGITRRFHSMTADEQRRVQVQMQDWGKLTPEQRRLARENFITANRLPVEKKQELRLKWQEYSSLPDEEKEKLKRQAANRAALSKSGGTAASLISPPASALFPLGSHHPAPAPSSKATAPATAAENRD</sequence>
<organism evidence="3 4">
    <name type="scientific">Candidatus Accumulibacter appositus</name>
    <dbReference type="NCBI Taxonomy" id="1454003"/>
    <lineage>
        <taxon>Bacteria</taxon>
        <taxon>Pseudomonadati</taxon>
        <taxon>Pseudomonadota</taxon>
        <taxon>Betaproteobacteria</taxon>
        <taxon>Candidatus Accumulibacter</taxon>
    </lineage>
</organism>
<dbReference type="EMBL" id="JEMX01000087">
    <property type="protein sequence ID" value="EXI77891.1"/>
    <property type="molecule type" value="Genomic_DNA"/>
</dbReference>
<reference evidence="3 4" key="1">
    <citation type="submission" date="2014-02" db="EMBL/GenBank/DDBJ databases">
        <title>Expanding our view of genomic diversity in Candidatus Accumulibacter clades.</title>
        <authorList>
            <person name="Skennerton C.T."/>
            <person name="Barr J.J."/>
            <person name="Slater F.R."/>
            <person name="Bond P.L."/>
            <person name="Tyson G.W."/>
        </authorList>
    </citation>
    <scope>NUCLEOTIDE SEQUENCE [LARGE SCALE GENOMIC DNA]</scope>
    <source>
        <strain evidence="4">BA-92</strain>
    </source>
</reference>
<comment type="caution">
    <text evidence="3">The sequence shown here is derived from an EMBL/GenBank/DDBJ whole genome shotgun (WGS) entry which is preliminary data.</text>
</comment>